<proteinExistence type="predicted"/>
<reference evidence="2 3" key="1">
    <citation type="submission" date="2019-02" db="EMBL/GenBank/DDBJ databases">
        <title>Deep-cultivation of Planctomycetes and their phenomic and genomic characterization uncovers novel biology.</title>
        <authorList>
            <person name="Wiegand S."/>
            <person name="Jogler M."/>
            <person name="Boedeker C."/>
            <person name="Pinto D."/>
            <person name="Vollmers J."/>
            <person name="Rivas-Marin E."/>
            <person name="Kohn T."/>
            <person name="Peeters S.H."/>
            <person name="Heuer A."/>
            <person name="Rast P."/>
            <person name="Oberbeckmann S."/>
            <person name="Bunk B."/>
            <person name="Jeske O."/>
            <person name="Meyerdierks A."/>
            <person name="Storesund J.E."/>
            <person name="Kallscheuer N."/>
            <person name="Luecker S."/>
            <person name="Lage O.M."/>
            <person name="Pohl T."/>
            <person name="Merkel B.J."/>
            <person name="Hornburger P."/>
            <person name="Mueller R.-W."/>
            <person name="Bruemmer F."/>
            <person name="Labrenz M."/>
            <person name="Spormann A.M."/>
            <person name="Op den Camp H."/>
            <person name="Overmann J."/>
            <person name="Amann R."/>
            <person name="Jetten M.S.M."/>
            <person name="Mascher T."/>
            <person name="Medema M.H."/>
            <person name="Devos D.P."/>
            <person name="Kaster A.-K."/>
            <person name="Ovreas L."/>
            <person name="Rohde M."/>
            <person name="Galperin M.Y."/>
            <person name="Jogler C."/>
        </authorList>
    </citation>
    <scope>NUCLEOTIDE SEQUENCE [LARGE SCALE GENOMIC DNA]</scope>
    <source>
        <strain evidence="2 3">Pla175</strain>
    </source>
</reference>
<gene>
    <name evidence="2" type="ORF">Pla175_11040</name>
</gene>
<keyword evidence="3" id="KW-1185">Reference proteome</keyword>
<evidence type="ECO:0008006" key="4">
    <source>
        <dbReference type="Google" id="ProtNLM"/>
    </source>
</evidence>
<dbReference type="EMBL" id="CP036291">
    <property type="protein sequence ID" value="QDU87738.1"/>
    <property type="molecule type" value="Genomic_DNA"/>
</dbReference>
<dbReference type="Gene3D" id="2.30.30.700">
    <property type="entry name" value="SLA1 homology domain 1"/>
    <property type="match status" value="3"/>
</dbReference>
<dbReference type="KEGG" id="pnd:Pla175_11040"/>
<feature type="region of interest" description="Disordered" evidence="1">
    <location>
        <begin position="291"/>
        <end position="368"/>
    </location>
</feature>
<feature type="region of interest" description="Disordered" evidence="1">
    <location>
        <begin position="163"/>
        <end position="201"/>
    </location>
</feature>
<feature type="compositionally biased region" description="Low complexity" evidence="1">
    <location>
        <begin position="182"/>
        <end position="193"/>
    </location>
</feature>
<name>A0A518D8D9_9BACT</name>
<feature type="region of interest" description="Disordered" evidence="1">
    <location>
        <begin position="244"/>
        <end position="269"/>
    </location>
</feature>
<dbReference type="AlphaFoldDB" id="A0A518D8D9"/>
<evidence type="ECO:0000313" key="2">
    <source>
        <dbReference type="EMBL" id="QDU87738.1"/>
    </source>
</evidence>
<protein>
    <recommendedName>
        <fullName evidence="4">SLA1 homology domain-containing protein</fullName>
    </recommendedName>
</protein>
<feature type="compositionally biased region" description="Low complexity" evidence="1">
    <location>
        <begin position="324"/>
        <end position="348"/>
    </location>
</feature>
<evidence type="ECO:0000313" key="3">
    <source>
        <dbReference type="Proteomes" id="UP000317429"/>
    </source>
</evidence>
<sequence length="448" mass="49078">MSRGKISWRFGHRSVSLALWTVGLFRPSNAGEFSVADAGRHLLITLLAFSAIGALRADARQWVNDRGQRVEGELIRVSKSMAYLSVNGKTVEAPINRLSEADQAYLEAYQQAHKYRDWETRDGESRRARFLRVEGETVTLQFRGEEIELKLSDLMDDEQRLVASVSEEAQPRSPRPAPFGQAPPEAAADAGPPRQWTSNDGKTITARFGGVEGGKVVLLMDGKEFRVPEDRLSAADQAYIARQSTTPPAAVAESRPAPSSFPSMDTDFQTRHEQMVRESRERMERLRAEADARHEQRMAEMASRSAAPAPDVSAPTHSIPSHFDSPAAGPSASSLADSDSAPDVSAFPTPRGPTYAPPTLPAPRASPTYPTSGEYNVIICGKCRHENALPFKAGDKCRKCGTRIDMIENEDGSIQSSSPQYWARNVRGMIFGGIFVASMIGALIKKFS</sequence>
<evidence type="ECO:0000256" key="1">
    <source>
        <dbReference type="SAM" id="MobiDB-lite"/>
    </source>
</evidence>
<dbReference type="Proteomes" id="UP000317429">
    <property type="component" value="Chromosome"/>
</dbReference>
<accession>A0A518D8D9</accession>
<organism evidence="2 3">
    <name type="scientific">Pirellulimonas nuda</name>
    <dbReference type="NCBI Taxonomy" id="2528009"/>
    <lineage>
        <taxon>Bacteria</taxon>
        <taxon>Pseudomonadati</taxon>
        <taxon>Planctomycetota</taxon>
        <taxon>Planctomycetia</taxon>
        <taxon>Pirellulales</taxon>
        <taxon>Lacipirellulaceae</taxon>
        <taxon>Pirellulimonas</taxon>
    </lineage>
</organism>